<evidence type="ECO:0000313" key="1">
    <source>
        <dbReference type="EMBL" id="KAK1770064.1"/>
    </source>
</evidence>
<dbReference type="RefSeq" id="XP_060286277.1">
    <property type="nucleotide sequence ID" value="XM_060423478.1"/>
</dbReference>
<protein>
    <submittedName>
        <fullName evidence="1">Uncharacterized protein</fullName>
    </submittedName>
</protein>
<keyword evidence="2" id="KW-1185">Reference proteome</keyword>
<dbReference type="EMBL" id="MU839001">
    <property type="protein sequence ID" value="KAK1770064.1"/>
    <property type="molecule type" value="Genomic_DNA"/>
</dbReference>
<dbReference type="Proteomes" id="UP001244011">
    <property type="component" value="Unassembled WGS sequence"/>
</dbReference>
<organism evidence="1 2">
    <name type="scientific">Phialemonium atrogriseum</name>
    <dbReference type="NCBI Taxonomy" id="1093897"/>
    <lineage>
        <taxon>Eukaryota</taxon>
        <taxon>Fungi</taxon>
        <taxon>Dikarya</taxon>
        <taxon>Ascomycota</taxon>
        <taxon>Pezizomycotina</taxon>
        <taxon>Sordariomycetes</taxon>
        <taxon>Sordariomycetidae</taxon>
        <taxon>Cephalothecales</taxon>
        <taxon>Cephalothecaceae</taxon>
        <taxon>Phialemonium</taxon>
    </lineage>
</organism>
<comment type="caution">
    <text evidence="1">The sequence shown here is derived from an EMBL/GenBank/DDBJ whole genome shotgun (WGS) entry which is preliminary data.</text>
</comment>
<accession>A0AAJ0C4M6</accession>
<name>A0AAJ0C4M6_9PEZI</name>
<reference evidence="1" key="1">
    <citation type="submission" date="2023-06" db="EMBL/GenBank/DDBJ databases">
        <title>Genome-scale phylogeny and comparative genomics of the fungal order Sordariales.</title>
        <authorList>
            <consortium name="Lawrence Berkeley National Laboratory"/>
            <person name="Hensen N."/>
            <person name="Bonometti L."/>
            <person name="Westerberg I."/>
            <person name="Brannstrom I.O."/>
            <person name="Guillou S."/>
            <person name="Cros-Aarteil S."/>
            <person name="Calhoun S."/>
            <person name="Haridas S."/>
            <person name="Kuo A."/>
            <person name="Mondo S."/>
            <person name="Pangilinan J."/>
            <person name="Riley R."/>
            <person name="Labutti K."/>
            <person name="Andreopoulos B."/>
            <person name="Lipzen A."/>
            <person name="Chen C."/>
            <person name="Yanf M."/>
            <person name="Daum C."/>
            <person name="Ng V."/>
            <person name="Clum A."/>
            <person name="Steindorff A."/>
            <person name="Ohm R."/>
            <person name="Martin F."/>
            <person name="Silar P."/>
            <person name="Natvig D."/>
            <person name="Lalanne C."/>
            <person name="Gautier V."/>
            <person name="Ament-Velasquez S.L."/>
            <person name="Kruys A."/>
            <person name="Hutchinson M.I."/>
            <person name="Powell A.J."/>
            <person name="Barry K."/>
            <person name="Miller A.N."/>
            <person name="Grigoriev I.V."/>
            <person name="Debuchy R."/>
            <person name="Gladieux P."/>
            <person name="Thoren M.H."/>
            <person name="Johannesson H."/>
        </authorList>
    </citation>
    <scope>NUCLEOTIDE SEQUENCE</scope>
    <source>
        <strain evidence="1">8032-3</strain>
    </source>
</reference>
<sequence>MVSAILENEDGCHQTSSPDIKATERVFWTNLYQAFKTEDWVNSKNQLWSRDGLLPKEVDTKIRQYAFKLLAIKFLELANDMFEGEIDWVQKRRNLVAMILRDCRERKVEVEMEYMDLLLELCR</sequence>
<proteinExistence type="predicted"/>
<dbReference type="AlphaFoldDB" id="A0AAJ0C4M6"/>
<evidence type="ECO:0000313" key="2">
    <source>
        <dbReference type="Proteomes" id="UP001244011"/>
    </source>
</evidence>
<gene>
    <name evidence="1" type="ORF">QBC33DRAFT_310617</name>
</gene>
<dbReference type="GeneID" id="85306665"/>